<dbReference type="AlphaFoldDB" id="A0A975G6C7"/>
<feature type="signal peptide" evidence="2">
    <location>
        <begin position="1"/>
        <end position="18"/>
    </location>
</feature>
<evidence type="ECO:0008006" key="5">
    <source>
        <dbReference type="Google" id="ProtNLM"/>
    </source>
</evidence>
<keyword evidence="2" id="KW-0732">Signal</keyword>
<feature type="chain" id="PRO_5037306866" description="Secreted protein" evidence="2">
    <location>
        <begin position="19"/>
        <end position="228"/>
    </location>
</feature>
<feature type="region of interest" description="Disordered" evidence="1">
    <location>
        <begin position="117"/>
        <end position="228"/>
    </location>
</feature>
<feature type="compositionally biased region" description="Gly residues" evidence="1">
    <location>
        <begin position="162"/>
        <end position="173"/>
    </location>
</feature>
<evidence type="ECO:0000313" key="4">
    <source>
        <dbReference type="Proteomes" id="UP000676169"/>
    </source>
</evidence>
<proteinExistence type="predicted"/>
<keyword evidence="4" id="KW-1185">Reference proteome</keyword>
<evidence type="ECO:0000256" key="1">
    <source>
        <dbReference type="SAM" id="MobiDB-lite"/>
    </source>
</evidence>
<dbReference type="RefSeq" id="WP_211629675.1">
    <property type="nucleotide sequence ID" value="NZ_CP073100.1"/>
</dbReference>
<name>A0A975G6C7_9BACT</name>
<feature type="compositionally biased region" description="Basic and acidic residues" evidence="1">
    <location>
        <begin position="31"/>
        <end position="46"/>
    </location>
</feature>
<feature type="compositionally biased region" description="Basic and acidic residues" evidence="1">
    <location>
        <begin position="141"/>
        <end position="151"/>
    </location>
</feature>
<evidence type="ECO:0000313" key="3">
    <source>
        <dbReference type="EMBL" id="QUE49586.1"/>
    </source>
</evidence>
<accession>A0A975G6C7</accession>
<feature type="compositionally biased region" description="Low complexity" evidence="1">
    <location>
        <begin position="120"/>
        <end position="137"/>
    </location>
</feature>
<feature type="region of interest" description="Disordered" evidence="1">
    <location>
        <begin position="20"/>
        <end position="55"/>
    </location>
</feature>
<dbReference type="Proteomes" id="UP000676169">
    <property type="component" value="Chromosome"/>
</dbReference>
<evidence type="ECO:0000256" key="2">
    <source>
        <dbReference type="SAM" id="SignalP"/>
    </source>
</evidence>
<dbReference type="EMBL" id="CP073100">
    <property type="protein sequence ID" value="QUE49586.1"/>
    <property type="molecule type" value="Genomic_DNA"/>
</dbReference>
<protein>
    <recommendedName>
        <fullName evidence="5">Secreted protein</fullName>
    </recommendedName>
</protein>
<organism evidence="3 4">
    <name type="scientific">Luteolibacter ambystomatis</name>
    <dbReference type="NCBI Taxonomy" id="2824561"/>
    <lineage>
        <taxon>Bacteria</taxon>
        <taxon>Pseudomonadati</taxon>
        <taxon>Verrucomicrobiota</taxon>
        <taxon>Verrucomicrobiia</taxon>
        <taxon>Verrucomicrobiales</taxon>
        <taxon>Verrucomicrobiaceae</taxon>
        <taxon>Luteolibacter</taxon>
    </lineage>
</organism>
<sequence>MKHSLLSILMAAMVLPLAADEPAPANPPAKAADDKTEAEPEEDHKAGSGKLATRQDELSADVQQLALEQTVQKVIDLLKECEDIMGEATERLMDQDTGGKTIAAQTEVIEKILEAAKARQQQQQGDGQQSQSQAGGAMMDMLERMAGKEQAGDQQGPPKEGQQGGDTGGGGVHGLSDTTNTAGNGIAGDGKEEQRRVPKAAGTAGKALPEEFRGALDAYNRGADKLVK</sequence>
<feature type="compositionally biased region" description="Low complexity" evidence="1">
    <location>
        <begin position="152"/>
        <end position="161"/>
    </location>
</feature>
<reference evidence="3" key="1">
    <citation type="submission" date="2021-04" db="EMBL/GenBank/DDBJ databases">
        <title>Luteolibacter sp. 32A isolated from the skin of an Anderson's salamander (Ambystoma andersonii).</title>
        <authorList>
            <person name="Spergser J."/>
            <person name="Busse H.-J."/>
        </authorList>
    </citation>
    <scope>NUCLEOTIDE SEQUENCE</scope>
    <source>
        <strain evidence="3">32A</strain>
    </source>
</reference>
<dbReference type="KEGG" id="lamb:KBB96_11950"/>
<gene>
    <name evidence="3" type="ORF">KBB96_11950</name>
</gene>